<dbReference type="InterPro" id="IPR032819">
    <property type="entry name" value="TruB_C"/>
</dbReference>
<dbReference type="AlphaFoldDB" id="A0A1F6MB88"/>
<comment type="catalytic activity">
    <reaction evidence="1 5">
        <text>uridine(55) in tRNA = pseudouridine(55) in tRNA</text>
        <dbReference type="Rhea" id="RHEA:42532"/>
        <dbReference type="Rhea" id="RHEA-COMP:10101"/>
        <dbReference type="Rhea" id="RHEA-COMP:10102"/>
        <dbReference type="ChEBI" id="CHEBI:65314"/>
        <dbReference type="ChEBI" id="CHEBI:65315"/>
        <dbReference type="EC" id="5.4.99.25"/>
    </reaction>
</comment>
<dbReference type="GO" id="GO:0160148">
    <property type="term" value="F:tRNA pseudouridine(55) synthase activity"/>
    <property type="evidence" value="ECO:0007669"/>
    <property type="project" value="UniProtKB-EC"/>
</dbReference>
<dbReference type="Proteomes" id="UP000176282">
    <property type="component" value="Unassembled WGS sequence"/>
</dbReference>
<evidence type="ECO:0000256" key="2">
    <source>
        <dbReference type="ARBA" id="ARBA00005642"/>
    </source>
</evidence>
<dbReference type="Pfam" id="PF01509">
    <property type="entry name" value="TruB_N"/>
    <property type="match status" value="1"/>
</dbReference>
<comment type="function">
    <text evidence="5">Responsible for synthesis of pseudouridine from uracil-55 in the psi GC loop of transfer RNAs.</text>
</comment>
<evidence type="ECO:0000313" key="9">
    <source>
        <dbReference type="Proteomes" id="UP000176282"/>
    </source>
</evidence>
<feature type="domain" description="Pseudouridine synthase II N-terminal" evidence="6">
    <location>
        <begin position="24"/>
        <end position="174"/>
    </location>
</feature>
<reference evidence="8 9" key="1">
    <citation type="journal article" date="2016" name="Nat. Commun.">
        <title>Thousands of microbial genomes shed light on interconnected biogeochemical processes in an aquifer system.</title>
        <authorList>
            <person name="Anantharaman K."/>
            <person name="Brown C.T."/>
            <person name="Hug L.A."/>
            <person name="Sharon I."/>
            <person name="Castelle C.J."/>
            <person name="Probst A.J."/>
            <person name="Thomas B.C."/>
            <person name="Singh A."/>
            <person name="Wilkins M.J."/>
            <person name="Karaoz U."/>
            <person name="Brodie E.L."/>
            <person name="Williams K.H."/>
            <person name="Hubbard S.S."/>
            <person name="Banfield J.F."/>
        </authorList>
    </citation>
    <scope>NUCLEOTIDE SEQUENCE [LARGE SCALE GENOMIC DNA]</scope>
</reference>
<name>A0A1F6MB88_9BACT</name>
<comment type="caution">
    <text evidence="8">The sequence shown here is derived from an EMBL/GenBank/DDBJ whole genome shotgun (WGS) entry which is preliminary data.</text>
</comment>
<dbReference type="GO" id="GO:0031119">
    <property type="term" value="P:tRNA pseudouridine synthesis"/>
    <property type="evidence" value="ECO:0007669"/>
    <property type="project" value="UniProtKB-UniRule"/>
</dbReference>
<accession>A0A1F6MB88</accession>
<dbReference type="PANTHER" id="PTHR13767">
    <property type="entry name" value="TRNA-PSEUDOURIDINE SYNTHASE"/>
    <property type="match status" value="1"/>
</dbReference>
<dbReference type="HAMAP" id="MF_01080">
    <property type="entry name" value="TruB_bact"/>
    <property type="match status" value="1"/>
</dbReference>
<keyword evidence="3 5" id="KW-0819">tRNA processing</keyword>
<dbReference type="CDD" id="cd02573">
    <property type="entry name" value="PseudoU_synth_EcTruB"/>
    <property type="match status" value="1"/>
</dbReference>
<evidence type="ECO:0000256" key="5">
    <source>
        <dbReference type="HAMAP-Rule" id="MF_01080"/>
    </source>
</evidence>
<proteinExistence type="inferred from homology"/>
<dbReference type="GO" id="GO:0003723">
    <property type="term" value="F:RNA binding"/>
    <property type="evidence" value="ECO:0007669"/>
    <property type="project" value="InterPro"/>
</dbReference>
<dbReference type="PANTHER" id="PTHR13767:SF2">
    <property type="entry name" value="PSEUDOURIDYLATE SYNTHASE TRUB1"/>
    <property type="match status" value="1"/>
</dbReference>
<feature type="active site" description="Nucleophile" evidence="5">
    <location>
        <position position="39"/>
    </location>
</feature>
<evidence type="ECO:0000256" key="4">
    <source>
        <dbReference type="ARBA" id="ARBA00023235"/>
    </source>
</evidence>
<dbReference type="Gene3D" id="3.30.2350.10">
    <property type="entry name" value="Pseudouridine synthase"/>
    <property type="match status" value="1"/>
</dbReference>
<dbReference type="EMBL" id="MFQB01000004">
    <property type="protein sequence ID" value="OGH68875.1"/>
    <property type="molecule type" value="Genomic_DNA"/>
</dbReference>
<dbReference type="GO" id="GO:1990481">
    <property type="term" value="P:mRNA pseudouridine synthesis"/>
    <property type="evidence" value="ECO:0007669"/>
    <property type="project" value="TreeGrafter"/>
</dbReference>
<gene>
    <name evidence="5" type="primary">truB</name>
    <name evidence="8" type="ORF">A3J66_03995</name>
</gene>
<evidence type="ECO:0000259" key="6">
    <source>
        <dbReference type="Pfam" id="PF01509"/>
    </source>
</evidence>
<evidence type="ECO:0000259" key="7">
    <source>
        <dbReference type="Pfam" id="PF16198"/>
    </source>
</evidence>
<dbReference type="NCBIfam" id="TIGR00431">
    <property type="entry name" value="TruB"/>
    <property type="match status" value="1"/>
</dbReference>
<evidence type="ECO:0000256" key="1">
    <source>
        <dbReference type="ARBA" id="ARBA00000385"/>
    </source>
</evidence>
<protein>
    <recommendedName>
        <fullName evidence="5">tRNA pseudouridine synthase B</fullName>
        <ecNumber evidence="5">5.4.99.25</ecNumber>
    </recommendedName>
    <alternativeName>
        <fullName evidence="5">tRNA pseudouridine(55) synthase</fullName>
        <shortName evidence="5">Psi55 synthase</shortName>
    </alternativeName>
    <alternativeName>
        <fullName evidence="5">tRNA pseudouridylate synthase</fullName>
    </alternativeName>
    <alternativeName>
        <fullName evidence="5">tRNA-uridine isomerase</fullName>
    </alternativeName>
</protein>
<dbReference type="STRING" id="1798680.A3J66_03995"/>
<keyword evidence="4 5" id="KW-0413">Isomerase</keyword>
<sequence length="223" mass="24678">MIHGFLLIDKPKDWTSHDVVGYLRKITGEKRIGHAGTLDPFATGLLIVGVGREATKRLDEFKRLAKTYLATIRLGAVSDTDDKTGIITQCLKPAGDISLNKVTETVKKFVGKQKQIPSMYSAKKVKGKKLYELARKGIEIERTPVDIEIFDITIEQFDFPLLTLTVSCSCGTYIRTLAHDIGEALGVGAYCEELQRTRIGTFDVRNASSLKTSPQGELILFSL</sequence>
<comment type="similarity">
    <text evidence="2 5">Belongs to the pseudouridine synthase TruB family. Type 1 subfamily.</text>
</comment>
<dbReference type="SUPFAM" id="SSF55120">
    <property type="entry name" value="Pseudouridine synthase"/>
    <property type="match status" value="1"/>
</dbReference>
<feature type="domain" description="tRNA pseudouridylate synthase B C-terminal" evidence="7">
    <location>
        <begin position="175"/>
        <end position="209"/>
    </location>
</feature>
<dbReference type="InterPro" id="IPR020103">
    <property type="entry name" value="PsdUridine_synth_cat_dom_sf"/>
</dbReference>
<dbReference type="EC" id="5.4.99.25" evidence="5"/>
<dbReference type="InterPro" id="IPR014780">
    <property type="entry name" value="tRNA_psdUridine_synth_TruB"/>
</dbReference>
<evidence type="ECO:0000256" key="3">
    <source>
        <dbReference type="ARBA" id="ARBA00022694"/>
    </source>
</evidence>
<organism evidence="8 9">
    <name type="scientific">Candidatus Magasanikbacteria bacterium RIFCSPHIGHO2_02_FULL_47_14</name>
    <dbReference type="NCBI Taxonomy" id="1798680"/>
    <lineage>
        <taxon>Bacteria</taxon>
        <taxon>Candidatus Magasanikiibacteriota</taxon>
    </lineage>
</organism>
<dbReference type="InterPro" id="IPR002501">
    <property type="entry name" value="PsdUridine_synth_N"/>
</dbReference>
<dbReference type="Pfam" id="PF16198">
    <property type="entry name" value="TruB_C_2"/>
    <property type="match status" value="1"/>
</dbReference>
<evidence type="ECO:0000313" key="8">
    <source>
        <dbReference type="EMBL" id="OGH68875.1"/>
    </source>
</evidence>